<evidence type="ECO:0000313" key="1">
    <source>
        <dbReference type="EMBL" id="KZV98384.1"/>
    </source>
</evidence>
<protein>
    <submittedName>
        <fullName evidence="1">Uncharacterized protein</fullName>
    </submittedName>
</protein>
<dbReference type="AlphaFoldDB" id="A0A165LVH9"/>
<proteinExistence type="predicted"/>
<gene>
    <name evidence="1" type="ORF">EXIGLDRAFT_728117</name>
</gene>
<sequence length="82" mass="9293">MHVFTVSDKLSLSDSAYVTSCHVQITALAGYNRLPGILVRSQDARFQLVRCGGGYMCQRRRADEMRIRAGLFENFDNGFMGW</sequence>
<organism evidence="1 2">
    <name type="scientific">Exidia glandulosa HHB12029</name>
    <dbReference type="NCBI Taxonomy" id="1314781"/>
    <lineage>
        <taxon>Eukaryota</taxon>
        <taxon>Fungi</taxon>
        <taxon>Dikarya</taxon>
        <taxon>Basidiomycota</taxon>
        <taxon>Agaricomycotina</taxon>
        <taxon>Agaricomycetes</taxon>
        <taxon>Auriculariales</taxon>
        <taxon>Exidiaceae</taxon>
        <taxon>Exidia</taxon>
    </lineage>
</organism>
<name>A0A165LVH9_EXIGL</name>
<reference evidence="1 2" key="1">
    <citation type="journal article" date="2016" name="Mol. Biol. Evol.">
        <title>Comparative Genomics of Early-Diverging Mushroom-Forming Fungi Provides Insights into the Origins of Lignocellulose Decay Capabilities.</title>
        <authorList>
            <person name="Nagy L.G."/>
            <person name="Riley R."/>
            <person name="Tritt A."/>
            <person name="Adam C."/>
            <person name="Daum C."/>
            <person name="Floudas D."/>
            <person name="Sun H."/>
            <person name="Yadav J.S."/>
            <person name="Pangilinan J."/>
            <person name="Larsson K.H."/>
            <person name="Matsuura K."/>
            <person name="Barry K."/>
            <person name="Labutti K."/>
            <person name="Kuo R."/>
            <person name="Ohm R.A."/>
            <person name="Bhattacharya S.S."/>
            <person name="Shirouzu T."/>
            <person name="Yoshinaga Y."/>
            <person name="Martin F.M."/>
            <person name="Grigoriev I.V."/>
            <person name="Hibbett D.S."/>
        </authorList>
    </citation>
    <scope>NUCLEOTIDE SEQUENCE [LARGE SCALE GENOMIC DNA]</scope>
    <source>
        <strain evidence="1 2">HHB12029</strain>
    </source>
</reference>
<dbReference type="InParanoid" id="A0A165LVH9"/>
<dbReference type="Proteomes" id="UP000077266">
    <property type="component" value="Unassembled WGS sequence"/>
</dbReference>
<keyword evidence="2" id="KW-1185">Reference proteome</keyword>
<evidence type="ECO:0000313" key="2">
    <source>
        <dbReference type="Proteomes" id="UP000077266"/>
    </source>
</evidence>
<dbReference type="EMBL" id="KV425919">
    <property type="protein sequence ID" value="KZV98384.1"/>
    <property type="molecule type" value="Genomic_DNA"/>
</dbReference>
<accession>A0A165LVH9</accession>